<gene>
    <name evidence="2" type="ORF">SAMN05216404_103252</name>
</gene>
<evidence type="ECO:0000259" key="1">
    <source>
        <dbReference type="Pfam" id="PF00775"/>
    </source>
</evidence>
<accession>A0A1H8F8K9</accession>
<dbReference type="SUPFAM" id="SSF49482">
    <property type="entry name" value="Aromatic compound dioxygenase"/>
    <property type="match status" value="1"/>
</dbReference>
<dbReference type="Gene3D" id="2.60.130.10">
    <property type="entry name" value="Aromatic compound dioxygenase"/>
    <property type="match status" value="1"/>
</dbReference>
<name>A0A1H8F8K9_9PROT</name>
<keyword evidence="2" id="KW-0223">Dioxygenase</keyword>
<dbReference type="GO" id="GO:0008199">
    <property type="term" value="F:ferric iron binding"/>
    <property type="evidence" value="ECO:0007669"/>
    <property type="project" value="InterPro"/>
</dbReference>
<organism evidence="2 3">
    <name type="scientific">Nitrosospira multiformis</name>
    <dbReference type="NCBI Taxonomy" id="1231"/>
    <lineage>
        <taxon>Bacteria</taxon>
        <taxon>Pseudomonadati</taxon>
        <taxon>Pseudomonadota</taxon>
        <taxon>Betaproteobacteria</taxon>
        <taxon>Nitrosomonadales</taxon>
        <taxon>Nitrosomonadaceae</taxon>
        <taxon>Nitrosospira</taxon>
    </lineage>
</organism>
<sequence length="249" mass="27930">MGSGMNRRKLLGLLGITGIGMAGRYSSIHAGSEEVARKMISCVVTPQQTEGPYFVDERLHRSDIRSDPSDGSVKDGLPLALEMRVFTVGNEGTDRCLPLAKAIVDIWHCDAQGIYSDVEDRNFNTVGKKFLRGYQVTDRNGSVRFISIYPGWYPGRTVHIHFKIRTDPGYARGREFTSQLYFDDAITDKVHAQPPYAGYARKGSYQQRTRNEDDSIYLKGGRQLMLKLTEAEMGYATAFDVGLEAEKRD</sequence>
<dbReference type="AlphaFoldDB" id="A0A1H8F8K9"/>
<dbReference type="GO" id="GO:0016702">
    <property type="term" value="F:oxidoreductase activity, acting on single donors with incorporation of molecular oxygen, incorporation of two atoms of oxygen"/>
    <property type="evidence" value="ECO:0007669"/>
    <property type="project" value="InterPro"/>
</dbReference>
<dbReference type="EMBL" id="FOCT01000003">
    <property type="protein sequence ID" value="SEN27744.1"/>
    <property type="molecule type" value="Genomic_DNA"/>
</dbReference>
<evidence type="ECO:0000313" key="2">
    <source>
        <dbReference type="EMBL" id="SEN27744.1"/>
    </source>
</evidence>
<dbReference type="Pfam" id="PF00775">
    <property type="entry name" value="Dioxygenase_C"/>
    <property type="match status" value="1"/>
</dbReference>
<feature type="domain" description="Intradiol ring-cleavage dioxygenases" evidence="1">
    <location>
        <begin position="50"/>
        <end position="184"/>
    </location>
</feature>
<dbReference type="CDD" id="cd03457">
    <property type="entry name" value="intradiol_dioxygenase_like"/>
    <property type="match status" value="1"/>
</dbReference>
<keyword evidence="2" id="KW-0560">Oxidoreductase</keyword>
<evidence type="ECO:0000313" key="3">
    <source>
        <dbReference type="Proteomes" id="UP000183898"/>
    </source>
</evidence>
<dbReference type="PANTHER" id="PTHR34315">
    <property type="match status" value="1"/>
</dbReference>
<proteinExistence type="predicted"/>
<protein>
    <submittedName>
        <fullName evidence="2">Dioxygenase</fullName>
    </submittedName>
</protein>
<dbReference type="InterPro" id="IPR000627">
    <property type="entry name" value="Intradiol_dOase_C"/>
</dbReference>
<dbReference type="PANTHER" id="PTHR34315:SF1">
    <property type="entry name" value="INTRADIOL RING-CLEAVAGE DIOXYGENASES DOMAIN-CONTAINING PROTEIN-RELATED"/>
    <property type="match status" value="1"/>
</dbReference>
<dbReference type="InterPro" id="IPR015889">
    <property type="entry name" value="Intradiol_dOase_core"/>
</dbReference>
<reference evidence="2 3" key="1">
    <citation type="submission" date="2016-10" db="EMBL/GenBank/DDBJ databases">
        <authorList>
            <person name="de Groot N.N."/>
        </authorList>
    </citation>
    <scope>NUCLEOTIDE SEQUENCE [LARGE SCALE GENOMIC DNA]</scope>
    <source>
        <strain evidence="2 3">Nl18</strain>
    </source>
</reference>
<dbReference type="Proteomes" id="UP000183898">
    <property type="component" value="Unassembled WGS sequence"/>
</dbReference>